<reference evidence="1" key="2">
    <citation type="submission" date="2025-09" db="UniProtKB">
        <authorList>
            <consortium name="EnsemblPlants"/>
        </authorList>
    </citation>
    <scope>IDENTIFICATION</scope>
</reference>
<organism evidence="1 2">
    <name type="scientific">Avena sativa</name>
    <name type="common">Oat</name>
    <dbReference type="NCBI Taxonomy" id="4498"/>
    <lineage>
        <taxon>Eukaryota</taxon>
        <taxon>Viridiplantae</taxon>
        <taxon>Streptophyta</taxon>
        <taxon>Embryophyta</taxon>
        <taxon>Tracheophyta</taxon>
        <taxon>Spermatophyta</taxon>
        <taxon>Magnoliopsida</taxon>
        <taxon>Liliopsida</taxon>
        <taxon>Poales</taxon>
        <taxon>Poaceae</taxon>
        <taxon>BOP clade</taxon>
        <taxon>Pooideae</taxon>
        <taxon>Poodae</taxon>
        <taxon>Poeae</taxon>
        <taxon>Poeae Chloroplast Group 1 (Aveneae type)</taxon>
        <taxon>Aveninae</taxon>
        <taxon>Avena</taxon>
    </lineage>
</organism>
<evidence type="ECO:0000313" key="2">
    <source>
        <dbReference type="Proteomes" id="UP001732700"/>
    </source>
</evidence>
<keyword evidence="2" id="KW-1185">Reference proteome</keyword>
<protein>
    <submittedName>
        <fullName evidence="1">Uncharacterized protein</fullName>
    </submittedName>
</protein>
<dbReference type="EnsemblPlants" id="AVESA.00010b.r2.4AG0629140.1">
    <property type="protein sequence ID" value="AVESA.00010b.r2.4AG0629140.1.CDS.1"/>
    <property type="gene ID" value="AVESA.00010b.r2.4AG0629140"/>
</dbReference>
<evidence type="ECO:0000313" key="1">
    <source>
        <dbReference type="EnsemblPlants" id="AVESA.00010b.r2.4AG0629140.1.CDS.1"/>
    </source>
</evidence>
<dbReference type="Proteomes" id="UP001732700">
    <property type="component" value="Chromosome 4A"/>
</dbReference>
<accession>A0ACD5WF19</accession>
<reference evidence="1" key="1">
    <citation type="submission" date="2021-05" db="EMBL/GenBank/DDBJ databases">
        <authorList>
            <person name="Scholz U."/>
            <person name="Mascher M."/>
            <person name="Fiebig A."/>
        </authorList>
    </citation>
    <scope>NUCLEOTIDE SEQUENCE [LARGE SCALE GENOMIC DNA]</scope>
</reference>
<proteinExistence type="predicted"/>
<sequence>MADQRKVSAAIVAESEGRSYVFKVHGYSRLKELIKNGKCVASPRFSVQDDTWVLRYYPNGCFIDHPGHMFLVLDYADGTHGNAEARSISVVGKDGLPVSLLGSFLVIPTSRSFCLGFDVSHEELEQSGNIIDDCFRFKCDFTLKKDIHSEETIGNQFVMVPPTDLHLHFGNLLESMVGADVTFHVGGEKFLAHRFVLAARSSVFNAELLGAMKENVGGPIVIHEMEPDVFKSLLHFIYTDSLPVLDMACNEGEEPTDVAMASHLLVAADRYHVERLKLMCEHKLCSRIDTNIVATSLALAEKHSCNGLKEACLQFLSSSNLEAMMATDGYEYLINSCPSALKELIARLLPAEMKAAKDMVMAI</sequence>
<name>A0ACD5WF19_AVESA</name>